<dbReference type="InParanoid" id="A0A1B7MJX9"/>
<dbReference type="Proteomes" id="UP000092154">
    <property type="component" value="Unassembled WGS sequence"/>
</dbReference>
<dbReference type="OrthoDB" id="10597375at2759"/>
<keyword evidence="2" id="KW-1185">Reference proteome</keyword>
<dbReference type="EMBL" id="KV448880">
    <property type="protein sequence ID" value="OAX32918.1"/>
    <property type="molecule type" value="Genomic_DNA"/>
</dbReference>
<dbReference type="AlphaFoldDB" id="A0A1B7MJX9"/>
<evidence type="ECO:0000313" key="1">
    <source>
        <dbReference type="EMBL" id="OAX32918.1"/>
    </source>
</evidence>
<accession>A0A1B7MJX9</accession>
<reference evidence="1 2" key="1">
    <citation type="submission" date="2016-06" db="EMBL/GenBank/DDBJ databases">
        <title>Comparative genomics of the ectomycorrhizal sister species Rhizopogon vinicolor and Rhizopogon vesiculosus (Basidiomycota: Boletales) reveals a divergence of the mating type B locus.</title>
        <authorList>
            <consortium name="DOE Joint Genome Institute"/>
            <person name="Mujic A.B."/>
            <person name="Kuo A."/>
            <person name="Tritt A."/>
            <person name="Lipzen A."/>
            <person name="Chen C."/>
            <person name="Johnson J."/>
            <person name="Sharma A."/>
            <person name="Barry K."/>
            <person name="Grigoriev I.V."/>
            <person name="Spatafora J.W."/>
        </authorList>
    </citation>
    <scope>NUCLEOTIDE SEQUENCE [LARGE SCALE GENOMIC DNA]</scope>
    <source>
        <strain evidence="1 2">AM-OR11-026</strain>
    </source>
</reference>
<gene>
    <name evidence="1" type="ORF">K503DRAFT_776169</name>
</gene>
<protein>
    <submittedName>
        <fullName evidence="1">Uncharacterized protein</fullName>
    </submittedName>
</protein>
<organism evidence="1 2">
    <name type="scientific">Rhizopogon vinicolor AM-OR11-026</name>
    <dbReference type="NCBI Taxonomy" id="1314800"/>
    <lineage>
        <taxon>Eukaryota</taxon>
        <taxon>Fungi</taxon>
        <taxon>Dikarya</taxon>
        <taxon>Basidiomycota</taxon>
        <taxon>Agaricomycotina</taxon>
        <taxon>Agaricomycetes</taxon>
        <taxon>Agaricomycetidae</taxon>
        <taxon>Boletales</taxon>
        <taxon>Suillineae</taxon>
        <taxon>Rhizopogonaceae</taxon>
        <taxon>Rhizopogon</taxon>
    </lineage>
</organism>
<name>A0A1B7MJX9_9AGAM</name>
<evidence type="ECO:0000313" key="2">
    <source>
        <dbReference type="Proteomes" id="UP000092154"/>
    </source>
</evidence>
<sequence>MYYSRTRLLVFPYSQVHRRLMPQTLSNEVNGNTHDERDGTYNNFFQSYQPSSPLAPSHPSHLQLPQLFSPRRLWNFVIHAQHRSPANESIPLQERPKCSFFARNTAPRPVTVSAARIKKREQWIRCSFVVLHI</sequence>
<proteinExistence type="predicted"/>